<dbReference type="GO" id="GO:0005886">
    <property type="term" value="C:plasma membrane"/>
    <property type="evidence" value="ECO:0007669"/>
    <property type="project" value="UniProtKB-SubCell"/>
</dbReference>
<feature type="domain" description="Histidine kinase" evidence="21">
    <location>
        <begin position="40"/>
        <end position="261"/>
    </location>
</feature>
<dbReference type="CDD" id="cd17546">
    <property type="entry name" value="REC_hyHK_CKI1_RcsC-like"/>
    <property type="match status" value="1"/>
</dbReference>
<dbReference type="PROSITE" id="PS50110">
    <property type="entry name" value="RESPONSE_REGULATORY"/>
    <property type="match status" value="1"/>
</dbReference>
<dbReference type="Gene3D" id="1.10.287.130">
    <property type="match status" value="1"/>
</dbReference>
<evidence type="ECO:0000256" key="20">
    <source>
        <dbReference type="PROSITE-ProRule" id="PRU00169"/>
    </source>
</evidence>
<keyword evidence="8" id="KW-0808">Transferase</keyword>
<dbReference type="PRINTS" id="PR00344">
    <property type="entry name" value="BCTRLSENSOR"/>
</dbReference>
<evidence type="ECO:0000256" key="1">
    <source>
        <dbReference type="ARBA" id="ARBA00000085"/>
    </source>
</evidence>
<dbReference type="InterPro" id="IPR036641">
    <property type="entry name" value="HPT_dom_sf"/>
</dbReference>
<dbReference type="Gene3D" id="3.40.50.2300">
    <property type="match status" value="1"/>
</dbReference>
<evidence type="ECO:0000256" key="16">
    <source>
        <dbReference type="ARBA" id="ARBA00024867"/>
    </source>
</evidence>
<dbReference type="PROSITE" id="PS50109">
    <property type="entry name" value="HIS_KIN"/>
    <property type="match status" value="1"/>
</dbReference>
<name>A0AAE5H3A7_CLOBE</name>
<dbReference type="InterPro" id="IPR003594">
    <property type="entry name" value="HATPase_dom"/>
</dbReference>
<evidence type="ECO:0000256" key="17">
    <source>
        <dbReference type="ARBA" id="ARBA00064003"/>
    </source>
</evidence>
<evidence type="ECO:0000259" key="22">
    <source>
        <dbReference type="PROSITE" id="PS50110"/>
    </source>
</evidence>
<dbReference type="InterPro" id="IPR011006">
    <property type="entry name" value="CheY-like_superfamily"/>
</dbReference>
<dbReference type="PANTHER" id="PTHR45339:SF1">
    <property type="entry name" value="HYBRID SIGNAL TRANSDUCTION HISTIDINE KINASE J"/>
    <property type="match status" value="1"/>
</dbReference>
<evidence type="ECO:0000256" key="9">
    <source>
        <dbReference type="ARBA" id="ARBA00022692"/>
    </source>
</evidence>
<dbReference type="Pfam" id="PF00512">
    <property type="entry name" value="HisKA"/>
    <property type="match status" value="1"/>
</dbReference>
<dbReference type="SMART" id="SM00387">
    <property type="entry name" value="HATPase_c"/>
    <property type="match status" value="1"/>
</dbReference>
<comment type="caution">
    <text evidence="23">The sequence shown here is derived from an EMBL/GenBank/DDBJ whole genome shotgun (WGS) entry which is preliminary data.</text>
</comment>
<dbReference type="CDD" id="cd16922">
    <property type="entry name" value="HATPase_EvgS-ArcB-TorS-like"/>
    <property type="match status" value="1"/>
</dbReference>
<accession>A0AAE5H3A7</accession>
<dbReference type="InterPro" id="IPR036890">
    <property type="entry name" value="HATPase_C_sf"/>
</dbReference>
<protein>
    <recommendedName>
        <fullName evidence="19">Circadian input-output histidine kinase CikA</fullName>
        <ecNumber evidence="4">2.7.13.3</ecNumber>
    </recommendedName>
    <alternativeName>
        <fullName evidence="18">Sensory/regulatory protein RpfC</fullName>
    </alternativeName>
    <alternativeName>
        <fullName evidence="5">Stage 0 sporulation protein A homolog</fullName>
    </alternativeName>
</protein>
<evidence type="ECO:0000256" key="5">
    <source>
        <dbReference type="ARBA" id="ARBA00018672"/>
    </source>
</evidence>
<reference evidence="23" key="1">
    <citation type="submission" date="2020-06" db="EMBL/GenBank/DDBJ databases">
        <title>Genomic insights into acetone-butanol-ethanol (ABE) fermentation by sequencing solventogenic clostridia strains.</title>
        <authorList>
            <person name="Brown S."/>
        </authorList>
    </citation>
    <scope>NUCLEOTIDE SEQUENCE</scope>
    <source>
        <strain evidence="23">DJ123</strain>
    </source>
</reference>
<dbReference type="Pfam" id="PF02518">
    <property type="entry name" value="HATPase_c"/>
    <property type="match status" value="1"/>
</dbReference>
<evidence type="ECO:0000256" key="18">
    <source>
        <dbReference type="ARBA" id="ARBA00068150"/>
    </source>
</evidence>
<dbReference type="AlphaFoldDB" id="A0AAE5H3A7"/>
<evidence type="ECO:0000256" key="19">
    <source>
        <dbReference type="ARBA" id="ARBA00074306"/>
    </source>
</evidence>
<evidence type="ECO:0000256" key="10">
    <source>
        <dbReference type="ARBA" id="ARBA00022741"/>
    </source>
</evidence>
<dbReference type="SMART" id="SM00448">
    <property type="entry name" value="REC"/>
    <property type="match status" value="1"/>
</dbReference>
<keyword evidence="13" id="KW-1133">Transmembrane helix</keyword>
<dbReference type="EC" id="2.7.13.3" evidence="4"/>
<evidence type="ECO:0000256" key="2">
    <source>
        <dbReference type="ARBA" id="ARBA00004651"/>
    </source>
</evidence>
<keyword evidence="7 20" id="KW-0597">Phosphoprotein</keyword>
<evidence type="ECO:0000256" key="15">
    <source>
        <dbReference type="ARBA" id="ARBA00023136"/>
    </source>
</evidence>
<dbReference type="FunFam" id="1.10.287.130:FF:000002">
    <property type="entry name" value="Two-component osmosensing histidine kinase"/>
    <property type="match status" value="1"/>
</dbReference>
<dbReference type="Proteomes" id="UP000822184">
    <property type="component" value="Unassembled WGS sequence"/>
</dbReference>
<keyword evidence="15" id="KW-0472">Membrane</keyword>
<keyword evidence="9" id="KW-0812">Transmembrane</keyword>
<dbReference type="PANTHER" id="PTHR45339">
    <property type="entry name" value="HYBRID SIGNAL TRANSDUCTION HISTIDINE KINASE J"/>
    <property type="match status" value="1"/>
</dbReference>
<evidence type="ECO:0000259" key="21">
    <source>
        <dbReference type="PROSITE" id="PS50109"/>
    </source>
</evidence>
<feature type="modified residue" description="4-aspartylphosphate" evidence="20">
    <location>
        <position position="333"/>
    </location>
</feature>
<gene>
    <name evidence="23" type="ORF">BCD95_001534</name>
</gene>
<evidence type="ECO:0000256" key="13">
    <source>
        <dbReference type="ARBA" id="ARBA00022989"/>
    </source>
</evidence>
<evidence type="ECO:0000313" key="23">
    <source>
        <dbReference type="EMBL" id="NSB13275.1"/>
    </source>
</evidence>
<evidence type="ECO:0000256" key="14">
    <source>
        <dbReference type="ARBA" id="ARBA00023012"/>
    </source>
</evidence>
<dbReference type="InterPro" id="IPR004358">
    <property type="entry name" value="Sig_transdc_His_kin-like_C"/>
</dbReference>
<evidence type="ECO:0000256" key="11">
    <source>
        <dbReference type="ARBA" id="ARBA00022777"/>
    </source>
</evidence>
<evidence type="ECO:0000256" key="8">
    <source>
        <dbReference type="ARBA" id="ARBA00022679"/>
    </source>
</evidence>
<evidence type="ECO:0000256" key="12">
    <source>
        <dbReference type="ARBA" id="ARBA00022840"/>
    </source>
</evidence>
<comment type="similarity">
    <text evidence="3">In the N-terminal section; belongs to the phytochrome family.</text>
</comment>
<evidence type="ECO:0000256" key="7">
    <source>
        <dbReference type="ARBA" id="ARBA00022553"/>
    </source>
</evidence>
<feature type="domain" description="Response regulatory" evidence="22">
    <location>
        <begin position="283"/>
        <end position="402"/>
    </location>
</feature>
<organism evidence="23 24">
    <name type="scientific">Clostridium beijerinckii</name>
    <name type="common">Clostridium MP</name>
    <dbReference type="NCBI Taxonomy" id="1520"/>
    <lineage>
        <taxon>Bacteria</taxon>
        <taxon>Bacillati</taxon>
        <taxon>Bacillota</taxon>
        <taxon>Clostridia</taxon>
        <taxon>Eubacteriales</taxon>
        <taxon>Clostridiaceae</taxon>
        <taxon>Clostridium</taxon>
    </lineage>
</organism>
<dbReference type="SMART" id="SM00388">
    <property type="entry name" value="HisKA"/>
    <property type="match status" value="1"/>
</dbReference>
<keyword evidence="12" id="KW-0067">ATP-binding</keyword>
<evidence type="ECO:0000313" key="24">
    <source>
        <dbReference type="Proteomes" id="UP000822184"/>
    </source>
</evidence>
<sequence length="529" mass="60929">MRNERENVYKFDRALTKEELFKLKEAAEAANRAKSEFLANMSHEIRTPLNGIIGMTDLTLSTNLTEEQKENLSIVKSCAHSLLSLINNILDLSKIEAEKVLIENVNFNIQVLIKNVIYTNLPKANEKYIQLHYTIDENIPQVLVGDVYRLEQVLNNLVSNAVKFTESGFVIIKVKKINKSKNEYEIQFVVEDVGIGISRDEMQHLFKSFSQVDGSITRKYGGTGLGLSISKKLVELMGGNIEVESEKGVGSKFYFAIKLEKAMDDIGELDHQKINDENSKSEKILVVEDDKINQIVIKKVLKELGYINIKIASNGVEALKFIENYRFDLILMDVQLPELDGSETVRIIRKNEIKTGGHIPIVAMTAYALKGDRERFLSQGMDDYISKPIDINKLKKILERTLKNIDLEAKSTIQLFLRNTTYNNSLIIVDKEIKETLLKWLYSMERYIIEEKTLEDYIKIENIAHEIKEYCEENSLNNIKILAFKIELAARKKDELELKITTRKLQIVYKFYTIYFIRGLNSENFNSRR</sequence>
<dbReference type="SUPFAM" id="SSF55874">
    <property type="entry name" value="ATPase domain of HSP90 chaperone/DNA topoisomerase II/histidine kinase"/>
    <property type="match status" value="1"/>
</dbReference>
<comment type="catalytic activity">
    <reaction evidence="1">
        <text>ATP + protein L-histidine = ADP + protein N-phospho-L-histidine.</text>
        <dbReference type="EC" id="2.7.13.3"/>
    </reaction>
</comment>
<comment type="subcellular location">
    <subcellularLocation>
        <location evidence="2">Cell membrane</location>
        <topology evidence="2">Multi-pass membrane protein</topology>
    </subcellularLocation>
</comment>
<dbReference type="CDD" id="cd00082">
    <property type="entry name" value="HisKA"/>
    <property type="match status" value="1"/>
</dbReference>
<dbReference type="SUPFAM" id="SSF47226">
    <property type="entry name" value="Histidine-containing phosphotransfer domain, HPT domain"/>
    <property type="match status" value="1"/>
</dbReference>
<keyword evidence="10" id="KW-0547">Nucleotide-binding</keyword>
<comment type="function">
    <text evidence="16">May play the central regulatory role in sporulation. It may be an element of the effector pathway responsible for the activation of sporulation genes in response to nutritional stress. Spo0A may act in concert with spo0H (a sigma factor) to control the expression of some genes that are critical to the sporulation process.</text>
</comment>
<dbReference type="InterPro" id="IPR001789">
    <property type="entry name" value="Sig_transdc_resp-reg_receiver"/>
</dbReference>
<dbReference type="SUPFAM" id="SSF52172">
    <property type="entry name" value="CheY-like"/>
    <property type="match status" value="1"/>
</dbReference>
<dbReference type="EMBL" id="JABTDW010000001">
    <property type="protein sequence ID" value="NSB13275.1"/>
    <property type="molecule type" value="Genomic_DNA"/>
</dbReference>
<dbReference type="GO" id="GO:0000155">
    <property type="term" value="F:phosphorelay sensor kinase activity"/>
    <property type="evidence" value="ECO:0007669"/>
    <property type="project" value="InterPro"/>
</dbReference>
<keyword evidence="6" id="KW-1003">Cell membrane</keyword>
<evidence type="ECO:0000256" key="3">
    <source>
        <dbReference type="ARBA" id="ARBA00006402"/>
    </source>
</evidence>
<comment type="subunit">
    <text evidence="17">At low DSF concentrations, interacts with RpfF.</text>
</comment>
<dbReference type="RefSeq" id="WP_242961290.1">
    <property type="nucleotide sequence ID" value="NZ_JABTDW010000001.1"/>
</dbReference>
<keyword evidence="11 23" id="KW-0418">Kinase</keyword>
<dbReference type="InterPro" id="IPR005467">
    <property type="entry name" value="His_kinase_dom"/>
</dbReference>
<proteinExistence type="inferred from homology"/>
<keyword evidence="14" id="KW-0902">Two-component regulatory system</keyword>
<dbReference type="InterPro" id="IPR003661">
    <property type="entry name" value="HisK_dim/P_dom"/>
</dbReference>
<dbReference type="SUPFAM" id="SSF47384">
    <property type="entry name" value="Homodimeric domain of signal transducing histidine kinase"/>
    <property type="match status" value="1"/>
</dbReference>
<dbReference type="Gene3D" id="3.30.565.10">
    <property type="entry name" value="Histidine kinase-like ATPase, C-terminal domain"/>
    <property type="match status" value="1"/>
</dbReference>
<dbReference type="GO" id="GO:0005524">
    <property type="term" value="F:ATP binding"/>
    <property type="evidence" value="ECO:0007669"/>
    <property type="project" value="UniProtKB-KW"/>
</dbReference>
<evidence type="ECO:0000256" key="6">
    <source>
        <dbReference type="ARBA" id="ARBA00022475"/>
    </source>
</evidence>
<dbReference type="FunFam" id="3.30.565.10:FF:000010">
    <property type="entry name" value="Sensor histidine kinase RcsC"/>
    <property type="match status" value="1"/>
</dbReference>
<evidence type="ECO:0000256" key="4">
    <source>
        <dbReference type="ARBA" id="ARBA00012438"/>
    </source>
</evidence>
<dbReference type="InterPro" id="IPR036097">
    <property type="entry name" value="HisK_dim/P_sf"/>
</dbReference>
<dbReference type="Pfam" id="PF00072">
    <property type="entry name" value="Response_reg"/>
    <property type="match status" value="1"/>
</dbReference>